<proteinExistence type="inferred from homology"/>
<evidence type="ECO:0000259" key="7">
    <source>
        <dbReference type="Pfam" id="PF01479"/>
    </source>
</evidence>
<dbReference type="SUPFAM" id="SSF55120">
    <property type="entry name" value="Pseudouridine synthase"/>
    <property type="match status" value="1"/>
</dbReference>
<dbReference type="InterPro" id="IPR000748">
    <property type="entry name" value="PsdUridine_synth_RsuA/RluB/E/F"/>
</dbReference>
<dbReference type="EMBL" id="CP135996">
    <property type="protein sequence ID" value="WOC32429.1"/>
    <property type="molecule type" value="Genomic_DNA"/>
</dbReference>
<reference evidence="9" key="2">
    <citation type="submission" date="2024-06" db="EMBL/GenBank/DDBJ databases">
        <title>Caproicibacterium argilliputei sp. nov, a novel caproic acid producing anaerobic bacterium isolated from pit mud.</title>
        <authorList>
            <person name="Zeng C."/>
        </authorList>
    </citation>
    <scope>NUCLEOTIDE SEQUENCE [LARGE SCALE GENOMIC DNA]</scope>
    <source>
        <strain evidence="9">ZCY20-5</strain>
    </source>
</reference>
<name>A0AA97DAR9_9FIRM</name>
<evidence type="ECO:0000259" key="6">
    <source>
        <dbReference type="Pfam" id="PF00849"/>
    </source>
</evidence>
<dbReference type="Gene3D" id="3.30.70.1560">
    <property type="entry name" value="Alpha-L RNA-binding motif"/>
    <property type="match status" value="1"/>
</dbReference>
<dbReference type="CDD" id="cd00165">
    <property type="entry name" value="S4"/>
    <property type="match status" value="1"/>
</dbReference>
<organism evidence="8 9">
    <name type="scientific">Caproicibacterium argilliputei</name>
    <dbReference type="NCBI Taxonomy" id="3030016"/>
    <lineage>
        <taxon>Bacteria</taxon>
        <taxon>Bacillati</taxon>
        <taxon>Bacillota</taxon>
        <taxon>Clostridia</taxon>
        <taxon>Eubacteriales</taxon>
        <taxon>Oscillospiraceae</taxon>
        <taxon>Caproicibacterium</taxon>
    </lineage>
</organism>
<evidence type="ECO:0000256" key="4">
    <source>
        <dbReference type="PROSITE-ProRule" id="PRU00182"/>
    </source>
</evidence>
<comment type="similarity">
    <text evidence="1 5">Belongs to the pseudouridine synthase RsuA family.</text>
</comment>
<keyword evidence="9" id="KW-1185">Reference proteome</keyword>
<dbReference type="PROSITE" id="PS01149">
    <property type="entry name" value="PSI_RSU"/>
    <property type="match status" value="1"/>
</dbReference>
<dbReference type="GO" id="GO:0000455">
    <property type="term" value="P:enzyme-directed rRNA pseudouridine synthesis"/>
    <property type="evidence" value="ECO:0007669"/>
    <property type="project" value="UniProtKB-ARBA"/>
</dbReference>
<feature type="domain" description="Pseudouridine synthase RsuA/RluA-like" evidence="6">
    <location>
        <begin position="63"/>
        <end position="194"/>
    </location>
</feature>
<feature type="domain" description="RNA-binding S4" evidence="7">
    <location>
        <begin position="4"/>
        <end position="46"/>
    </location>
</feature>
<dbReference type="InterPro" id="IPR002942">
    <property type="entry name" value="S4_RNA-bd"/>
</dbReference>
<dbReference type="PANTHER" id="PTHR47683:SF4">
    <property type="entry name" value="PSEUDOURIDINE SYNTHASE"/>
    <property type="match status" value="1"/>
</dbReference>
<evidence type="ECO:0000313" key="9">
    <source>
        <dbReference type="Proteomes" id="UP001300604"/>
    </source>
</evidence>
<dbReference type="KEGG" id="carl:PXC00_00750"/>
<dbReference type="GO" id="GO:0120159">
    <property type="term" value="F:rRNA pseudouridine synthase activity"/>
    <property type="evidence" value="ECO:0007669"/>
    <property type="project" value="UniProtKB-ARBA"/>
</dbReference>
<dbReference type="Gene3D" id="3.30.70.580">
    <property type="entry name" value="Pseudouridine synthase I, catalytic domain, N-terminal subdomain"/>
    <property type="match status" value="1"/>
</dbReference>
<evidence type="ECO:0000256" key="5">
    <source>
        <dbReference type="RuleBase" id="RU003887"/>
    </source>
</evidence>
<dbReference type="NCBIfam" id="TIGR00093">
    <property type="entry name" value="pseudouridine synthase"/>
    <property type="match status" value="1"/>
</dbReference>
<dbReference type="InterPro" id="IPR018496">
    <property type="entry name" value="PsdUridine_synth_RsuA/RluB_CS"/>
</dbReference>
<protein>
    <recommendedName>
        <fullName evidence="5">Pseudouridine synthase</fullName>
        <ecNumber evidence="5">5.4.99.-</ecNumber>
    </recommendedName>
</protein>
<dbReference type="InterPro" id="IPR020103">
    <property type="entry name" value="PsdUridine_synth_cat_dom_sf"/>
</dbReference>
<dbReference type="PANTHER" id="PTHR47683">
    <property type="entry name" value="PSEUDOURIDINE SYNTHASE FAMILY PROTEIN-RELATED"/>
    <property type="match status" value="1"/>
</dbReference>
<dbReference type="InterPro" id="IPR042092">
    <property type="entry name" value="PsdUridine_s_RsuA/RluB/E/F_cat"/>
</dbReference>
<gene>
    <name evidence="8" type="ORF">PXC00_00750</name>
</gene>
<keyword evidence="3 5" id="KW-0413">Isomerase</keyword>
<dbReference type="EC" id="5.4.99.-" evidence="5"/>
<dbReference type="GO" id="GO:0003723">
    <property type="term" value="F:RNA binding"/>
    <property type="evidence" value="ECO:0007669"/>
    <property type="project" value="UniProtKB-KW"/>
</dbReference>
<evidence type="ECO:0000256" key="2">
    <source>
        <dbReference type="ARBA" id="ARBA00022884"/>
    </source>
</evidence>
<dbReference type="CDD" id="cd02553">
    <property type="entry name" value="PseudoU_synth_RsuA"/>
    <property type="match status" value="1"/>
</dbReference>
<dbReference type="RefSeq" id="WP_275844864.1">
    <property type="nucleotide sequence ID" value="NZ_CP135996.1"/>
</dbReference>
<dbReference type="InterPro" id="IPR020094">
    <property type="entry name" value="TruA/RsuA/RluB/E/F_N"/>
</dbReference>
<dbReference type="PROSITE" id="PS50889">
    <property type="entry name" value="S4"/>
    <property type="match status" value="1"/>
</dbReference>
<reference evidence="8 9" key="1">
    <citation type="submission" date="2024-06" db="EMBL/GenBank/DDBJ databases">
        <title>Caproicibacterium argilliputei sp. nov, a novel caproic acid producing anaerobic bacterium isolated from pit mud.</title>
        <authorList>
            <person name="Xia S."/>
        </authorList>
    </citation>
    <scope>NUCLEOTIDE SEQUENCE [LARGE SCALE GENOMIC DNA]</scope>
    <source>
        <strain evidence="8 9">ZCY20-5</strain>
    </source>
</reference>
<dbReference type="InterPro" id="IPR050343">
    <property type="entry name" value="RsuA_PseudoU_synthase"/>
</dbReference>
<evidence type="ECO:0000313" key="8">
    <source>
        <dbReference type="EMBL" id="WOC32429.1"/>
    </source>
</evidence>
<dbReference type="Gene3D" id="3.10.290.10">
    <property type="entry name" value="RNA-binding S4 domain"/>
    <property type="match status" value="1"/>
</dbReference>
<dbReference type="AlphaFoldDB" id="A0AA97DAR9"/>
<reference evidence="9" key="3">
    <citation type="submission" date="2024-06" db="EMBL/GenBank/DDBJ databases">
        <authorList>
            <person name="Zeng C."/>
        </authorList>
    </citation>
    <scope>NUCLEOTIDE SEQUENCE [LARGE SCALE GENOMIC DNA]</scope>
    <source>
        <strain evidence="9">ZCY20-5</strain>
    </source>
</reference>
<dbReference type="SUPFAM" id="SSF55174">
    <property type="entry name" value="Alpha-L RNA-binding motif"/>
    <property type="match status" value="1"/>
</dbReference>
<dbReference type="InterPro" id="IPR036986">
    <property type="entry name" value="S4_RNA-bd_sf"/>
</dbReference>
<dbReference type="Pfam" id="PF00849">
    <property type="entry name" value="PseudoU_synth_2"/>
    <property type="match status" value="1"/>
</dbReference>
<dbReference type="Proteomes" id="UP001300604">
    <property type="component" value="Chromosome"/>
</dbReference>
<keyword evidence="2 4" id="KW-0694">RNA-binding</keyword>
<accession>A0AA97DAR9</accession>
<evidence type="ECO:0000256" key="3">
    <source>
        <dbReference type="ARBA" id="ARBA00023235"/>
    </source>
</evidence>
<sequence>MALMRLDKLLALQTGMTRREAAACVRQGAACLQGQPVRNPAQRVDPRAVTLNGKNLGYEEFVYLLMHKPAGVLTAARDKKQPTVLELVPQELYRRGVQPVGRLDKDTTGLLLLTDDGALAHRLLSPQHHVWKTYLARLSAPPCPGAEERFAAGVVLPDFTCLPAKLTLVQDGSCPVYEVRVHEGKYHQVKRMFLAQGCEVLALQRVGFGPLRLPADLPPGRVRPLLPEERQALLETRN</sequence>
<dbReference type="Pfam" id="PF01479">
    <property type="entry name" value="S4"/>
    <property type="match status" value="1"/>
</dbReference>
<evidence type="ECO:0000256" key="1">
    <source>
        <dbReference type="ARBA" id="ARBA00008348"/>
    </source>
</evidence>
<dbReference type="InterPro" id="IPR006145">
    <property type="entry name" value="PsdUridine_synth_RsuA/RluA"/>
</dbReference>